<gene>
    <name evidence="1" type="ORF">RUMCAL_01847</name>
</gene>
<dbReference type="AlphaFoldDB" id="U2KS23"/>
<dbReference type="EMBL" id="AWVF01000232">
    <property type="protein sequence ID" value="ERJ94890.1"/>
    <property type="molecule type" value="Genomic_DNA"/>
</dbReference>
<protein>
    <submittedName>
        <fullName evidence="1">Uncharacterized protein</fullName>
    </submittedName>
</protein>
<reference evidence="1 2" key="1">
    <citation type="submission" date="2013-07" db="EMBL/GenBank/DDBJ databases">
        <authorList>
            <person name="Weinstock G."/>
            <person name="Sodergren E."/>
            <person name="Wylie T."/>
            <person name="Fulton L."/>
            <person name="Fulton R."/>
            <person name="Fronick C."/>
            <person name="O'Laughlin M."/>
            <person name="Godfrey J."/>
            <person name="Miner T."/>
            <person name="Herter B."/>
            <person name="Appelbaum E."/>
            <person name="Cordes M."/>
            <person name="Lek S."/>
            <person name="Wollam A."/>
            <person name="Pepin K.H."/>
            <person name="Palsikar V.B."/>
            <person name="Mitreva M."/>
            <person name="Wilson R.K."/>
        </authorList>
    </citation>
    <scope>NUCLEOTIDE SEQUENCE [LARGE SCALE GENOMIC DNA]</scope>
    <source>
        <strain evidence="1 2">ATCC 27760</strain>
    </source>
</reference>
<evidence type="ECO:0000313" key="1">
    <source>
        <dbReference type="EMBL" id="ERJ94890.1"/>
    </source>
</evidence>
<proteinExistence type="predicted"/>
<comment type="caution">
    <text evidence="1">The sequence shown here is derived from an EMBL/GenBank/DDBJ whole genome shotgun (WGS) entry which is preliminary data.</text>
</comment>
<sequence>MQNVAVLFEQAAEQFAAAYPENGPLSPWITEQLGVTEPYLRGKAGVALLLLRLVQRQLTGNSIPLCRDMLPIEDRAAAVPELESVQIWWHRWLGCGIGMGFSGWESLWQAADEALQLLPETLPALCCAEILRRFDG</sequence>
<evidence type="ECO:0000313" key="2">
    <source>
        <dbReference type="Proteomes" id="UP000016662"/>
    </source>
</evidence>
<dbReference type="Proteomes" id="UP000016662">
    <property type="component" value="Unassembled WGS sequence"/>
</dbReference>
<dbReference type="HOGENOM" id="CLU_1873926_0_0_9"/>
<dbReference type="RefSeq" id="WP_021683345.1">
    <property type="nucleotide sequence ID" value="NZ_KI260480.1"/>
</dbReference>
<accession>U2KS23</accession>
<keyword evidence="2" id="KW-1185">Reference proteome</keyword>
<name>U2KS23_9FIRM</name>
<organism evidence="1 2">
    <name type="scientific">Ruminococcus callidus ATCC 27760</name>
    <dbReference type="NCBI Taxonomy" id="411473"/>
    <lineage>
        <taxon>Bacteria</taxon>
        <taxon>Bacillati</taxon>
        <taxon>Bacillota</taxon>
        <taxon>Clostridia</taxon>
        <taxon>Eubacteriales</taxon>
        <taxon>Oscillospiraceae</taxon>
        <taxon>Ruminococcus</taxon>
    </lineage>
</organism>
<dbReference type="PATRIC" id="fig|411473.3.peg.1514"/>